<sequence length="138" mass="15093">MPKSFRNRSFSETESSDKDETATISLRNLTNAFHTSASNGPNPGNPFSHVARKIKGPHMLQKTISEDFLFRKIGTGAGTQNNMTAVNGNNGGNTWSFGRLLMHEDSSFNLWRRNSSQTSLDSGSMASLDGANLESSFM</sequence>
<reference evidence="2 3" key="1">
    <citation type="journal article" date="2019" name="Commun. Biol.">
        <title>The bagworm genome reveals a unique fibroin gene that provides high tensile strength.</title>
        <authorList>
            <person name="Kono N."/>
            <person name="Nakamura H."/>
            <person name="Ohtoshi R."/>
            <person name="Tomita M."/>
            <person name="Numata K."/>
            <person name="Arakawa K."/>
        </authorList>
    </citation>
    <scope>NUCLEOTIDE SEQUENCE [LARGE SCALE GENOMIC DNA]</scope>
</reference>
<dbReference type="EMBL" id="BGZK01006061">
    <property type="protein sequence ID" value="GBP16551.1"/>
    <property type="molecule type" value="Genomic_DNA"/>
</dbReference>
<proteinExistence type="predicted"/>
<name>A0A4C1TRD5_EUMVA</name>
<dbReference type="OrthoDB" id="67700at2759"/>
<evidence type="ECO:0000256" key="1">
    <source>
        <dbReference type="SAM" id="MobiDB-lite"/>
    </source>
</evidence>
<protein>
    <submittedName>
        <fullName evidence="2">Uncharacterized protein</fullName>
    </submittedName>
</protein>
<feature type="compositionally biased region" description="Basic and acidic residues" evidence="1">
    <location>
        <begin position="9"/>
        <end position="21"/>
    </location>
</feature>
<evidence type="ECO:0000313" key="3">
    <source>
        <dbReference type="Proteomes" id="UP000299102"/>
    </source>
</evidence>
<dbReference type="AlphaFoldDB" id="A0A4C1TRD5"/>
<feature type="region of interest" description="Disordered" evidence="1">
    <location>
        <begin position="1"/>
        <end position="21"/>
    </location>
</feature>
<keyword evidence="3" id="KW-1185">Reference proteome</keyword>
<evidence type="ECO:0000313" key="2">
    <source>
        <dbReference type="EMBL" id="GBP16551.1"/>
    </source>
</evidence>
<dbReference type="Proteomes" id="UP000299102">
    <property type="component" value="Unassembled WGS sequence"/>
</dbReference>
<organism evidence="2 3">
    <name type="scientific">Eumeta variegata</name>
    <name type="common">Bagworm moth</name>
    <name type="synonym">Eumeta japonica</name>
    <dbReference type="NCBI Taxonomy" id="151549"/>
    <lineage>
        <taxon>Eukaryota</taxon>
        <taxon>Metazoa</taxon>
        <taxon>Ecdysozoa</taxon>
        <taxon>Arthropoda</taxon>
        <taxon>Hexapoda</taxon>
        <taxon>Insecta</taxon>
        <taxon>Pterygota</taxon>
        <taxon>Neoptera</taxon>
        <taxon>Endopterygota</taxon>
        <taxon>Lepidoptera</taxon>
        <taxon>Glossata</taxon>
        <taxon>Ditrysia</taxon>
        <taxon>Tineoidea</taxon>
        <taxon>Psychidae</taxon>
        <taxon>Oiketicinae</taxon>
        <taxon>Eumeta</taxon>
    </lineage>
</organism>
<dbReference type="STRING" id="151549.A0A4C1TRD5"/>
<gene>
    <name evidence="2" type="ORF">EVAR_73531_1</name>
</gene>
<comment type="caution">
    <text evidence="2">The sequence shown here is derived from an EMBL/GenBank/DDBJ whole genome shotgun (WGS) entry which is preliminary data.</text>
</comment>
<accession>A0A4C1TRD5</accession>